<reference evidence="1 2" key="1">
    <citation type="submission" date="2023-02" db="EMBL/GenBank/DDBJ databases">
        <authorList>
            <person name="Maleckis M."/>
        </authorList>
    </citation>
    <scope>NUCLEOTIDE SEQUENCE [LARGE SCALE GENOMIC DNA]</scope>
    <source>
        <strain evidence="1 2">P8-A2</strain>
        <plasmid evidence="1">unnamed1</plasmid>
    </source>
</reference>
<accession>A0ABU3V520</accession>
<dbReference type="EMBL" id="JARAKF010000003">
    <property type="protein sequence ID" value="MDU9001264.1"/>
    <property type="molecule type" value="Genomic_DNA"/>
</dbReference>
<keyword evidence="2" id="KW-1185">Reference proteome</keyword>
<geneLocation type="plasmid" evidence="1">
    <name>unnamed1</name>
</geneLocation>
<dbReference type="Proteomes" id="UP001257627">
    <property type="component" value="Unassembled WGS sequence"/>
</dbReference>
<name>A0ABU3V520_9ACTN</name>
<organism evidence="1 2">
    <name type="scientific">Streptomyces mirabilis</name>
    <dbReference type="NCBI Taxonomy" id="68239"/>
    <lineage>
        <taxon>Bacteria</taxon>
        <taxon>Bacillati</taxon>
        <taxon>Actinomycetota</taxon>
        <taxon>Actinomycetes</taxon>
        <taxon>Kitasatosporales</taxon>
        <taxon>Streptomycetaceae</taxon>
        <taxon>Streptomyces</taxon>
    </lineage>
</organism>
<gene>
    <name evidence="1" type="ORF">PU648_55270</name>
</gene>
<sequence length="161" mass="18349">MTAFTDEMFEVRHISAHEVYGLDAEDNTDVLVEYSLRGPGPVIGERLSLLGYTKQATLTFLNEMLEDERERSFPGMERAPSDLHDYWEAERSYLDGYTAKDWIRDIQSASPGTEIGGISWLLSKLEYHEPGFALKATLLGLPDAEVVLILNQEDIDRRRRP</sequence>
<evidence type="ECO:0000313" key="1">
    <source>
        <dbReference type="EMBL" id="MDU9001264.1"/>
    </source>
</evidence>
<protein>
    <submittedName>
        <fullName evidence="1">Uncharacterized protein</fullName>
    </submittedName>
</protein>
<keyword evidence="1" id="KW-0614">Plasmid</keyword>
<proteinExistence type="predicted"/>
<dbReference type="RefSeq" id="WP_266944090.1">
    <property type="nucleotide sequence ID" value="NZ_JAPEMK010000002.1"/>
</dbReference>
<comment type="caution">
    <text evidence="1">The sequence shown here is derived from an EMBL/GenBank/DDBJ whole genome shotgun (WGS) entry which is preliminary data.</text>
</comment>
<evidence type="ECO:0000313" key="2">
    <source>
        <dbReference type="Proteomes" id="UP001257627"/>
    </source>
</evidence>